<feature type="region of interest" description="Disordered" evidence="3">
    <location>
        <begin position="84"/>
        <end position="139"/>
    </location>
</feature>
<evidence type="ECO:0000313" key="4">
    <source>
        <dbReference type="EMBL" id="KAJ8934943.1"/>
    </source>
</evidence>
<dbReference type="GO" id="GO:0008157">
    <property type="term" value="F:protein phosphatase 1 binding"/>
    <property type="evidence" value="ECO:0007669"/>
    <property type="project" value="TreeGrafter"/>
</dbReference>
<gene>
    <name evidence="4" type="ORF">NQ314_013102</name>
</gene>
<dbReference type="InterPro" id="IPR011107">
    <property type="entry name" value="PPI_Ypi1"/>
</dbReference>
<evidence type="ECO:0000256" key="1">
    <source>
        <dbReference type="ARBA" id="ARBA00021994"/>
    </source>
</evidence>
<keyword evidence="5" id="KW-1185">Reference proteome</keyword>
<dbReference type="EMBL" id="JANEYF010003651">
    <property type="protein sequence ID" value="KAJ8934943.1"/>
    <property type="molecule type" value="Genomic_DNA"/>
</dbReference>
<evidence type="ECO:0000313" key="5">
    <source>
        <dbReference type="Proteomes" id="UP001162156"/>
    </source>
</evidence>
<feature type="compositionally biased region" description="Polar residues" evidence="3">
    <location>
        <begin position="125"/>
        <end position="139"/>
    </location>
</feature>
<name>A0AAV8X801_9CUCU</name>
<dbReference type="PANTHER" id="PTHR20835:SF0">
    <property type="entry name" value="E3 UBIQUITIN-PROTEIN LIGASE PPP1R11"/>
    <property type="match status" value="1"/>
</dbReference>
<evidence type="ECO:0000256" key="2">
    <source>
        <dbReference type="ARBA" id="ARBA00031039"/>
    </source>
</evidence>
<dbReference type="GO" id="GO:0005634">
    <property type="term" value="C:nucleus"/>
    <property type="evidence" value="ECO:0007669"/>
    <property type="project" value="TreeGrafter"/>
</dbReference>
<dbReference type="Pfam" id="PF07491">
    <property type="entry name" value="PPI_Ypi1"/>
    <property type="match status" value="1"/>
</dbReference>
<dbReference type="Proteomes" id="UP001162156">
    <property type="component" value="Unassembled WGS sequence"/>
</dbReference>
<organism evidence="4 5">
    <name type="scientific">Rhamnusium bicolor</name>
    <dbReference type="NCBI Taxonomy" id="1586634"/>
    <lineage>
        <taxon>Eukaryota</taxon>
        <taxon>Metazoa</taxon>
        <taxon>Ecdysozoa</taxon>
        <taxon>Arthropoda</taxon>
        <taxon>Hexapoda</taxon>
        <taxon>Insecta</taxon>
        <taxon>Pterygota</taxon>
        <taxon>Neoptera</taxon>
        <taxon>Endopterygota</taxon>
        <taxon>Coleoptera</taxon>
        <taxon>Polyphaga</taxon>
        <taxon>Cucujiformia</taxon>
        <taxon>Chrysomeloidea</taxon>
        <taxon>Cerambycidae</taxon>
        <taxon>Lepturinae</taxon>
        <taxon>Rhagiini</taxon>
        <taxon>Rhamnusium</taxon>
    </lineage>
</organism>
<dbReference type="GO" id="GO:0004865">
    <property type="term" value="F:protein serine/threonine phosphatase inhibitor activity"/>
    <property type="evidence" value="ECO:0007669"/>
    <property type="project" value="InterPro"/>
</dbReference>
<evidence type="ECO:0000256" key="3">
    <source>
        <dbReference type="SAM" id="MobiDB-lite"/>
    </source>
</evidence>
<comment type="caution">
    <text evidence="4">The sequence shown here is derived from an EMBL/GenBank/DDBJ whole genome shotgun (WGS) entry which is preliminary data.</text>
</comment>
<sequence length="139" mass="15902">MDEYFDILAPFLQDVGTCQILYTKQATDMLLFINTEIKEVPTVKLKLRKPRTDRKVQWTTETVDNEHMNRKKSKCCCIYNKPRKFDESSSDDSDEECDHCHGHVDRKKQSGRPVISDSPDGGGSSTARIETSQTITIDN</sequence>
<dbReference type="AlphaFoldDB" id="A0AAV8X801"/>
<dbReference type="PANTHER" id="PTHR20835">
    <property type="entry name" value="E3 UBIQUITIN-PROTEIN LIGASE PPP1R11-RELATED"/>
    <property type="match status" value="1"/>
</dbReference>
<accession>A0AAV8X801</accession>
<reference evidence="4" key="1">
    <citation type="journal article" date="2023" name="Insect Mol. Biol.">
        <title>Genome sequencing provides insights into the evolution of gene families encoding plant cell wall-degrading enzymes in longhorned beetles.</title>
        <authorList>
            <person name="Shin N.R."/>
            <person name="Okamura Y."/>
            <person name="Kirsch R."/>
            <person name="Pauchet Y."/>
        </authorList>
    </citation>
    <scope>NUCLEOTIDE SEQUENCE</scope>
    <source>
        <strain evidence="4">RBIC_L_NR</strain>
    </source>
</reference>
<feature type="compositionally biased region" description="Acidic residues" evidence="3">
    <location>
        <begin position="88"/>
        <end position="97"/>
    </location>
</feature>
<protein>
    <recommendedName>
        <fullName evidence="1">E3 ubiquitin-protein ligase PPP1R11</fullName>
    </recommendedName>
    <alternativeName>
        <fullName evidence="2">Protein phosphatase 1 regulatory subunit 11</fullName>
    </alternativeName>
</protein>
<proteinExistence type="predicted"/>